<proteinExistence type="predicted"/>
<dbReference type="PANTHER" id="PTHR14964:SF2">
    <property type="entry name" value="NUCLEAR RECEPTOR-BINDING FACTOR 2"/>
    <property type="match status" value="1"/>
</dbReference>
<evidence type="ECO:0000256" key="1">
    <source>
        <dbReference type="SAM" id="Coils"/>
    </source>
</evidence>
<dbReference type="SUPFAM" id="SSF140361">
    <property type="entry name" value="MIT domain-like"/>
    <property type="match status" value="1"/>
</dbReference>
<dbReference type="AlphaFoldDB" id="A0AAV2RSB5"/>
<accession>A0AAV2RSB5</accession>
<dbReference type="EMBL" id="CAXKWB010027773">
    <property type="protein sequence ID" value="CAL4132379.1"/>
    <property type="molecule type" value="Genomic_DNA"/>
</dbReference>
<gene>
    <name evidence="4" type="ORF">MNOR_LOCUS26995</name>
</gene>
<feature type="compositionally biased region" description="Gly residues" evidence="2">
    <location>
        <begin position="122"/>
        <end position="136"/>
    </location>
</feature>
<dbReference type="InterPro" id="IPR033393">
    <property type="entry name" value="NRBF2_MIT"/>
</dbReference>
<evidence type="ECO:0000313" key="5">
    <source>
        <dbReference type="Proteomes" id="UP001497623"/>
    </source>
</evidence>
<name>A0AAV2RSB5_MEGNR</name>
<keyword evidence="1" id="KW-0175">Coiled coil</keyword>
<comment type="caution">
    <text evidence="4">The sequence shown here is derived from an EMBL/GenBank/DDBJ whole genome shotgun (WGS) entry which is preliminary data.</text>
</comment>
<feature type="region of interest" description="Disordered" evidence="2">
    <location>
        <begin position="178"/>
        <end position="217"/>
    </location>
</feature>
<organism evidence="4 5">
    <name type="scientific">Meganyctiphanes norvegica</name>
    <name type="common">Northern krill</name>
    <name type="synonym">Thysanopoda norvegica</name>
    <dbReference type="NCBI Taxonomy" id="48144"/>
    <lineage>
        <taxon>Eukaryota</taxon>
        <taxon>Metazoa</taxon>
        <taxon>Ecdysozoa</taxon>
        <taxon>Arthropoda</taxon>
        <taxon>Crustacea</taxon>
        <taxon>Multicrustacea</taxon>
        <taxon>Malacostraca</taxon>
        <taxon>Eumalacostraca</taxon>
        <taxon>Eucarida</taxon>
        <taxon>Euphausiacea</taxon>
        <taxon>Euphausiidae</taxon>
        <taxon>Meganyctiphanes</taxon>
    </lineage>
</organism>
<dbReference type="InterPro" id="IPR039679">
    <property type="entry name" value="NRBF2"/>
</dbReference>
<dbReference type="GO" id="GO:0006914">
    <property type="term" value="P:autophagy"/>
    <property type="evidence" value="ECO:0007669"/>
    <property type="project" value="InterPro"/>
</dbReference>
<dbReference type="Pfam" id="PF17169">
    <property type="entry name" value="NRBF2_MIT"/>
    <property type="match status" value="1"/>
</dbReference>
<feature type="non-terminal residue" evidence="4">
    <location>
        <position position="1"/>
    </location>
</feature>
<dbReference type="PANTHER" id="PTHR14964">
    <property type="entry name" value="NUCLEAR RECEPTOR BINDING FACTOR 2"/>
    <property type="match status" value="1"/>
</dbReference>
<sequence>AVYGGSQNDPRLLRKSIDPSTRRKYDIGMENSPLNQAHREQRRAEAHIRAGRLDEAGECHAHAAALLTQALTLTVTPVARESIVLQHTSHLRQQQLLRFRSQQHVKYMKAVENQRRKMGSVSGSGGSSSGGVGSGGMFRENTPPSRGSFRRTESLTAEISKNTEKFNSLLLMLIPEEEEEDCKDKGNEKPGKYSHDKEDVSMESEPKKEKEKSTDLTLELENKSNDNSKKAKCESATGVQELLKERAVEASVAAGVKKEKDMVVIVEELQTLRDHQNDLISQLLAELSRVDRENTQLKAQVRDLQSKCDSYEAEQRHMRAMADSSCSPFVFSPLSENSPDTTVPELAPLELPPLDFMDNV</sequence>
<keyword evidence="5" id="KW-1185">Reference proteome</keyword>
<feature type="coiled-coil region" evidence="1">
    <location>
        <begin position="266"/>
        <end position="314"/>
    </location>
</feature>
<evidence type="ECO:0000259" key="3">
    <source>
        <dbReference type="Pfam" id="PF17169"/>
    </source>
</evidence>
<evidence type="ECO:0000256" key="2">
    <source>
        <dbReference type="SAM" id="MobiDB-lite"/>
    </source>
</evidence>
<reference evidence="4 5" key="1">
    <citation type="submission" date="2024-05" db="EMBL/GenBank/DDBJ databases">
        <authorList>
            <person name="Wallberg A."/>
        </authorList>
    </citation>
    <scope>NUCLEOTIDE SEQUENCE [LARGE SCALE GENOMIC DNA]</scope>
</reference>
<feature type="region of interest" description="Disordered" evidence="2">
    <location>
        <begin position="116"/>
        <end position="156"/>
    </location>
</feature>
<feature type="domain" description="Nuclear receptor-binding factor 2 MIT" evidence="3">
    <location>
        <begin position="31"/>
        <end position="100"/>
    </location>
</feature>
<dbReference type="Gene3D" id="1.20.58.80">
    <property type="entry name" value="Phosphotransferase system, lactose/cellobiose-type IIA subunit"/>
    <property type="match status" value="1"/>
</dbReference>
<protein>
    <recommendedName>
        <fullName evidence="3">Nuclear receptor-binding factor 2 MIT domain-containing protein</fullName>
    </recommendedName>
</protein>
<feature type="compositionally biased region" description="Basic and acidic residues" evidence="2">
    <location>
        <begin position="182"/>
        <end position="217"/>
    </location>
</feature>
<dbReference type="Proteomes" id="UP001497623">
    <property type="component" value="Unassembled WGS sequence"/>
</dbReference>
<evidence type="ECO:0000313" key="4">
    <source>
        <dbReference type="EMBL" id="CAL4132379.1"/>
    </source>
</evidence>